<accession>A0A239HLQ5</accession>
<dbReference type="Proteomes" id="UP000198432">
    <property type="component" value="Unassembled WGS sequence"/>
</dbReference>
<dbReference type="EMBL" id="FZOQ01000014">
    <property type="protein sequence ID" value="SNS82085.1"/>
    <property type="molecule type" value="Genomic_DNA"/>
</dbReference>
<evidence type="ECO:0000313" key="1">
    <source>
        <dbReference type="EMBL" id="SNS82085.1"/>
    </source>
</evidence>
<name>A0A239HLQ5_9BACT</name>
<protein>
    <recommendedName>
        <fullName evidence="3">Lipoprotein</fullName>
    </recommendedName>
</protein>
<evidence type="ECO:0000313" key="2">
    <source>
        <dbReference type="Proteomes" id="UP000198432"/>
    </source>
</evidence>
<proteinExistence type="predicted"/>
<organism evidence="1 2">
    <name type="scientific">Pontibacter ummariensis</name>
    <dbReference type="NCBI Taxonomy" id="1610492"/>
    <lineage>
        <taxon>Bacteria</taxon>
        <taxon>Pseudomonadati</taxon>
        <taxon>Bacteroidota</taxon>
        <taxon>Cytophagia</taxon>
        <taxon>Cytophagales</taxon>
        <taxon>Hymenobacteraceae</taxon>
        <taxon>Pontibacter</taxon>
    </lineage>
</organism>
<keyword evidence="2" id="KW-1185">Reference proteome</keyword>
<reference evidence="2" key="1">
    <citation type="submission" date="2017-06" db="EMBL/GenBank/DDBJ databases">
        <authorList>
            <person name="Varghese N."/>
            <person name="Submissions S."/>
        </authorList>
    </citation>
    <scope>NUCLEOTIDE SEQUENCE [LARGE SCALE GENOMIC DNA]</scope>
    <source>
        <strain evidence="2">NKM1</strain>
    </source>
</reference>
<sequence length="61" mass="6913">MKIKFSPIAALIALFLIALLASCNPLKQARKAHLKCPAYRYDKYLKPKSERKGLLNLRGVK</sequence>
<gene>
    <name evidence="1" type="ORF">SAMN06296052_11444</name>
</gene>
<dbReference type="RefSeq" id="WP_089320087.1">
    <property type="nucleotide sequence ID" value="NZ_FZOQ01000014.1"/>
</dbReference>
<dbReference type="PROSITE" id="PS51257">
    <property type="entry name" value="PROKAR_LIPOPROTEIN"/>
    <property type="match status" value="1"/>
</dbReference>
<dbReference type="AlphaFoldDB" id="A0A239HLQ5"/>
<evidence type="ECO:0008006" key="3">
    <source>
        <dbReference type="Google" id="ProtNLM"/>
    </source>
</evidence>